<keyword evidence="2" id="KW-1185">Reference proteome</keyword>
<gene>
    <name evidence="1" type="ORF">KPL71_012612</name>
</gene>
<evidence type="ECO:0000313" key="1">
    <source>
        <dbReference type="EMBL" id="KAH9771177.1"/>
    </source>
</evidence>
<name>A0ACB8LCK8_CITSI</name>
<comment type="caution">
    <text evidence="1">The sequence shown here is derived from an EMBL/GenBank/DDBJ whole genome shotgun (WGS) entry which is preliminary data.</text>
</comment>
<dbReference type="Proteomes" id="UP000829398">
    <property type="component" value="Chromosome 4"/>
</dbReference>
<dbReference type="EMBL" id="CM039173">
    <property type="protein sequence ID" value="KAH9771177.1"/>
    <property type="molecule type" value="Genomic_DNA"/>
</dbReference>
<accession>A0ACB8LCK8</accession>
<proteinExistence type="predicted"/>
<organism evidence="1 2">
    <name type="scientific">Citrus sinensis</name>
    <name type="common">Sweet orange</name>
    <name type="synonym">Citrus aurantium var. sinensis</name>
    <dbReference type="NCBI Taxonomy" id="2711"/>
    <lineage>
        <taxon>Eukaryota</taxon>
        <taxon>Viridiplantae</taxon>
        <taxon>Streptophyta</taxon>
        <taxon>Embryophyta</taxon>
        <taxon>Tracheophyta</taxon>
        <taxon>Spermatophyta</taxon>
        <taxon>Magnoliopsida</taxon>
        <taxon>eudicotyledons</taxon>
        <taxon>Gunneridae</taxon>
        <taxon>Pentapetalae</taxon>
        <taxon>rosids</taxon>
        <taxon>malvids</taxon>
        <taxon>Sapindales</taxon>
        <taxon>Rutaceae</taxon>
        <taxon>Aurantioideae</taxon>
        <taxon>Citrus</taxon>
    </lineage>
</organism>
<sequence length="971" mass="110031">MSISTVLEGIKLAMDWGLTPLVIESDLIIVAIWTLIRGRRTANAMSSGNNSMHGLNNHRHKIETHLAPTKQKEDNFISFQDREAMELYSRARMQKEEIHSLRQQIAVACLKELQLQNEKYTLERKVSELRMAIDEKQNEAITSALNELARRKGVLEENLKLAHDLKVNSRFHIYTLSNNKVEVFTMVAEDERYFFMSSMLGLLADYGLWPHVTNASAISNTVKHLYDQLQSQIRTSYDRIRDLTREGGTDAGAGSIDTDRHGVPMHTTNAADHPEPTDNMPRTIHDDSHSEMKNLLHNSQMQQLFNNDSSQGFSFGSNSSYPTMHLILNRENLGNVPNALDLRVARGPEEMNAWFPSTHNEIASSISEGGPGIEGFQIIGEATPGEKLLGCGYPVRGTTLCMFQWVRHLQDGTRHYIEGATNPEYVVTADDVDKLIAVECIPMDDQGRQIKVPCGLSTQFVLTFSDGSSYPFSTYNVRTFTAIKPQADRQLGILDIAFSVLQLIATLIHLILLVSDAKYNYNASVLFPLAFAIIAVLFVFKERDTSTDSSRQDLSPSANDSLLSTPFELYLSGITVEGDNSENNLRLSGQVQEGPGIEKFRIIGEAKPGGKLLGYPVNGTTLSTFQWIRFLEDDTRHSIEGATEPEYVVTADDINKLIALEHTTIDDEGHEGKLVTVFANEHSKIKCDPDMQSKVDMHISRGQAAFRVLLLINSSENTWEPATLSFTQSRFHVKINSTDVVISEGDLFNIIEIEIPIGLSRQFILRCLDGESHFFITNNDRMRDTLVLTMRTFRRMVLPPTVAAFIPTDTELVTYHLMNKVSARSYGELDRFIKDIELYDYEPSELSSLAYHSGHDKKYFFTRLSQPARTVNRQAQGGYWRKTGMPSYVNDKDGDAVATKTSLTYFKKQDPTSKPEKTHWRMKEYMLLKSQQPNQNDETPWTLCVLYDFQRKRREGPFKRTEKNLWRRNNC</sequence>
<evidence type="ECO:0000313" key="2">
    <source>
        <dbReference type="Proteomes" id="UP000829398"/>
    </source>
</evidence>
<protein>
    <submittedName>
        <fullName evidence="1">Uncharacterized protein</fullName>
    </submittedName>
</protein>
<reference evidence="2" key="1">
    <citation type="journal article" date="2023" name="Hortic. Res.">
        <title>A chromosome-level phased genome enabling allele-level studies in sweet orange: a case study on citrus Huanglongbing tolerance.</title>
        <authorList>
            <person name="Wu B."/>
            <person name="Yu Q."/>
            <person name="Deng Z."/>
            <person name="Duan Y."/>
            <person name="Luo F."/>
            <person name="Gmitter F. Jr."/>
        </authorList>
    </citation>
    <scope>NUCLEOTIDE SEQUENCE [LARGE SCALE GENOMIC DNA]</scope>
    <source>
        <strain evidence="2">cv. Valencia</strain>
    </source>
</reference>